<dbReference type="OMA" id="REHSERY"/>
<keyword evidence="2" id="KW-1133">Transmembrane helix</keyword>
<evidence type="ECO:0000256" key="1">
    <source>
        <dbReference type="SAM" id="MobiDB-lite"/>
    </source>
</evidence>
<feature type="region of interest" description="Disordered" evidence="1">
    <location>
        <begin position="163"/>
        <end position="201"/>
    </location>
</feature>
<organism evidence="3 4">
    <name type="scientific">Dermatophagoides pteronyssinus</name>
    <name type="common">European house dust mite</name>
    <dbReference type="NCBI Taxonomy" id="6956"/>
    <lineage>
        <taxon>Eukaryota</taxon>
        <taxon>Metazoa</taxon>
        <taxon>Ecdysozoa</taxon>
        <taxon>Arthropoda</taxon>
        <taxon>Chelicerata</taxon>
        <taxon>Arachnida</taxon>
        <taxon>Acari</taxon>
        <taxon>Acariformes</taxon>
        <taxon>Sarcoptiformes</taxon>
        <taxon>Astigmata</taxon>
        <taxon>Psoroptidia</taxon>
        <taxon>Analgoidea</taxon>
        <taxon>Pyroglyphidae</taxon>
        <taxon>Dermatophagoidinae</taxon>
        <taxon>Dermatophagoides</taxon>
    </lineage>
</organism>
<sequence length="284" mass="35919">MKNTSKALIFVFISSFNFLFAVSDVLLFERFPDQRQIEYNKRFDVDEFSPSIRRQDDDILKRQNLDDENRFERFEERFDERRIESSDRYDDRRERFEERIDERITERSDRYDDRRERFEERFDQRNVERSDRFSDDREEIREQRRYRDEDDRRIDEVDQDRRRERMESDRRRETESDDRINMDRRSRERSNDRIRYDQNRRRESCERIDNDETRTVEPRFDRREREEMISFEQRNENNLNRWSEHWRMDQFLKQGTTNPTTNFLSNSVPILLGFLATYKFFKNN</sequence>
<dbReference type="InParanoid" id="A0A6P6XR40"/>
<protein>
    <submittedName>
        <fullName evidence="4">Protein PIF-like</fullName>
    </submittedName>
</protein>
<accession>A0A6P6XR40</accession>
<dbReference type="RefSeq" id="XP_027195326.1">
    <property type="nucleotide sequence ID" value="XM_027339525.1"/>
</dbReference>
<dbReference type="GeneID" id="113789927"/>
<keyword evidence="3" id="KW-1185">Reference proteome</keyword>
<evidence type="ECO:0000256" key="2">
    <source>
        <dbReference type="SAM" id="Phobius"/>
    </source>
</evidence>
<proteinExistence type="predicted"/>
<gene>
    <name evidence="4" type="primary">LOC113789927</name>
</gene>
<evidence type="ECO:0000313" key="4">
    <source>
        <dbReference type="RefSeq" id="XP_027195326.1"/>
    </source>
</evidence>
<keyword evidence="2" id="KW-0812">Transmembrane</keyword>
<dbReference type="AlphaFoldDB" id="A0A6P6XR40"/>
<keyword evidence="2" id="KW-0472">Membrane</keyword>
<evidence type="ECO:0000313" key="3">
    <source>
        <dbReference type="Proteomes" id="UP000515146"/>
    </source>
</evidence>
<reference evidence="4" key="1">
    <citation type="submission" date="2025-08" db="UniProtKB">
        <authorList>
            <consortium name="RefSeq"/>
        </authorList>
    </citation>
    <scope>IDENTIFICATION</scope>
    <source>
        <strain evidence="4">Airmid</strain>
    </source>
</reference>
<feature type="transmembrane region" description="Helical" evidence="2">
    <location>
        <begin position="7"/>
        <end position="28"/>
    </location>
</feature>
<dbReference type="OrthoDB" id="10644862at2759"/>
<dbReference type="Proteomes" id="UP000515146">
    <property type="component" value="Unplaced"/>
</dbReference>
<name>A0A6P6XR40_DERPT</name>
<dbReference type="KEGG" id="dpte:113789927"/>